<evidence type="ECO:0000313" key="2">
    <source>
        <dbReference type="EMBL" id="CAE7752946.1"/>
    </source>
</evidence>
<comment type="caution">
    <text evidence="2">The sequence shown here is derived from an EMBL/GenBank/DDBJ whole genome shotgun (WGS) entry which is preliminary data.</text>
</comment>
<gene>
    <name evidence="2" type="ORF">SNEC2469_LOCUS21852</name>
</gene>
<name>A0A812XTD7_9DINO</name>
<accession>A0A812XTD7</accession>
<dbReference type="OrthoDB" id="439704at2759"/>
<proteinExistence type="predicted"/>
<evidence type="ECO:0000256" key="1">
    <source>
        <dbReference type="SAM" id="MobiDB-lite"/>
    </source>
</evidence>
<protein>
    <submittedName>
        <fullName evidence="2">Uncharacterized protein</fullName>
    </submittedName>
</protein>
<keyword evidence="3" id="KW-1185">Reference proteome</keyword>
<organism evidence="2 3">
    <name type="scientific">Symbiodinium necroappetens</name>
    <dbReference type="NCBI Taxonomy" id="1628268"/>
    <lineage>
        <taxon>Eukaryota</taxon>
        <taxon>Sar</taxon>
        <taxon>Alveolata</taxon>
        <taxon>Dinophyceae</taxon>
        <taxon>Suessiales</taxon>
        <taxon>Symbiodiniaceae</taxon>
        <taxon>Symbiodinium</taxon>
    </lineage>
</organism>
<dbReference type="Proteomes" id="UP000601435">
    <property type="component" value="Unassembled WGS sequence"/>
</dbReference>
<feature type="compositionally biased region" description="Pro residues" evidence="1">
    <location>
        <begin position="107"/>
        <end position="125"/>
    </location>
</feature>
<feature type="region of interest" description="Disordered" evidence="1">
    <location>
        <begin position="37"/>
        <end position="125"/>
    </location>
</feature>
<evidence type="ECO:0000313" key="3">
    <source>
        <dbReference type="Proteomes" id="UP000601435"/>
    </source>
</evidence>
<feature type="compositionally biased region" description="Low complexity" evidence="1">
    <location>
        <begin position="61"/>
        <end position="73"/>
    </location>
</feature>
<dbReference type="EMBL" id="CAJNJA010039036">
    <property type="protein sequence ID" value="CAE7752946.1"/>
    <property type="molecule type" value="Genomic_DNA"/>
</dbReference>
<dbReference type="AlphaFoldDB" id="A0A812XTD7"/>
<sequence>MYHLHKWSQEEWEAWLPSQSEATQAYYHSWNRRQNDVLVRQQQRSQQEPEEPHEPNEPEEPTAAPTIPGGPAAFVDQVHMAATGVPKPSTGQAVPAGPEAMQSGSPAGPPHEGFPPAPRVVPPTEVPASWTAAGAAGPCKVCR</sequence>
<reference evidence="2" key="1">
    <citation type="submission" date="2021-02" db="EMBL/GenBank/DDBJ databases">
        <authorList>
            <person name="Dougan E. K."/>
            <person name="Rhodes N."/>
            <person name="Thang M."/>
            <person name="Chan C."/>
        </authorList>
    </citation>
    <scope>NUCLEOTIDE SEQUENCE</scope>
</reference>